<dbReference type="PANTHER" id="PTHR14097:SF7">
    <property type="entry name" value="OXIDOREDUCTASE HTATIP2"/>
    <property type="match status" value="1"/>
</dbReference>
<name>A0A2H1E975_9FLAO</name>
<dbReference type="Gene3D" id="3.40.50.720">
    <property type="entry name" value="NAD(P)-binding Rossmann-like Domain"/>
    <property type="match status" value="1"/>
</dbReference>
<dbReference type="KEGG" id="tmar:MARIT_1511"/>
<gene>
    <name evidence="2" type="ORF">MARIT_1511</name>
</gene>
<dbReference type="InterPro" id="IPR036291">
    <property type="entry name" value="NAD(P)-bd_dom_sf"/>
</dbReference>
<dbReference type="EMBL" id="LT634361">
    <property type="protein sequence ID" value="SFZ82255.1"/>
    <property type="molecule type" value="Genomic_DNA"/>
</dbReference>
<dbReference type="OrthoDB" id="9798632at2"/>
<dbReference type="Pfam" id="PF13460">
    <property type="entry name" value="NAD_binding_10"/>
    <property type="match status" value="1"/>
</dbReference>
<dbReference type="InterPro" id="IPR016040">
    <property type="entry name" value="NAD(P)-bd_dom"/>
</dbReference>
<keyword evidence="3" id="KW-1185">Reference proteome</keyword>
<dbReference type="RefSeq" id="WP_100211153.1">
    <property type="nucleotide sequence ID" value="NZ_CP138495.1"/>
</dbReference>
<dbReference type="AlphaFoldDB" id="A0A2H1E975"/>
<evidence type="ECO:0000313" key="2">
    <source>
        <dbReference type="EMBL" id="SFZ82255.1"/>
    </source>
</evidence>
<protein>
    <submittedName>
        <fullName evidence="2">Nucleoside-diphosphate-sugar epimerase</fullName>
    </submittedName>
</protein>
<feature type="domain" description="NAD(P)-binding" evidence="1">
    <location>
        <begin position="9"/>
        <end position="156"/>
    </location>
</feature>
<accession>A0A2H1E975</accession>
<sequence>MKKTAIILGATGLTGSFLLNNLLVDERYDTIKLFSRRSIGRKHPKIKEYIIDVLNLQESKKDFIGDEVFCCIGTTAKKTKRKSIYRKIDIGIPAAAAKLARENKINTFIVISAMGANEKSKFFYNRVKGEMEKIILEEGIKYTYILRPSLIIGKRKENRFGEDLGNLFAKVLNPFLLGSLKNYRAISAKTIAKAMQVLAESKPKEIKILLSSEIYTITTY</sequence>
<dbReference type="PANTHER" id="PTHR14097">
    <property type="entry name" value="OXIDOREDUCTASE HTATIP2"/>
    <property type="match status" value="1"/>
</dbReference>
<evidence type="ECO:0000313" key="3">
    <source>
        <dbReference type="Proteomes" id="UP000231564"/>
    </source>
</evidence>
<evidence type="ECO:0000259" key="1">
    <source>
        <dbReference type="Pfam" id="PF13460"/>
    </source>
</evidence>
<dbReference type="SUPFAM" id="SSF51735">
    <property type="entry name" value="NAD(P)-binding Rossmann-fold domains"/>
    <property type="match status" value="1"/>
</dbReference>
<organism evidence="2 3">
    <name type="scientific">Tenacibaculum maritimum NCIMB 2154</name>
    <dbReference type="NCBI Taxonomy" id="1349785"/>
    <lineage>
        <taxon>Bacteria</taxon>
        <taxon>Pseudomonadati</taxon>
        <taxon>Bacteroidota</taxon>
        <taxon>Flavobacteriia</taxon>
        <taxon>Flavobacteriales</taxon>
        <taxon>Flavobacteriaceae</taxon>
        <taxon>Tenacibaculum</taxon>
    </lineage>
</organism>
<reference evidence="2 3" key="1">
    <citation type="submission" date="2016-11" db="EMBL/GenBank/DDBJ databases">
        <authorList>
            <person name="Jaros S."/>
            <person name="Januszkiewicz K."/>
            <person name="Wedrychowicz H."/>
        </authorList>
    </citation>
    <scope>NUCLEOTIDE SEQUENCE [LARGE SCALE GENOMIC DNA]</scope>
    <source>
        <strain evidence="2">NCIMB 2154T</strain>
    </source>
</reference>
<dbReference type="Proteomes" id="UP000231564">
    <property type="component" value="Chromosome MARIT"/>
</dbReference>
<proteinExistence type="predicted"/>
<dbReference type="STRING" id="1349785.GCA_000509405_01932"/>
<dbReference type="GeneID" id="47723032"/>